<gene>
    <name evidence="8" type="ORF">ID47_01560</name>
</gene>
<evidence type="ECO:0000256" key="1">
    <source>
        <dbReference type="ARBA" id="ARBA00022670"/>
    </source>
</evidence>
<keyword evidence="1 4" id="KW-0645">Protease</keyword>
<dbReference type="STRING" id="91604.ID47_01560"/>
<feature type="chain" id="PRO_5001717093" description="Peptidase S8/S53 domain-containing protein" evidence="6">
    <location>
        <begin position="24"/>
        <end position="685"/>
    </location>
</feature>
<reference evidence="8 9" key="1">
    <citation type="submission" date="2014-07" db="EMBL/GenBank/DDBJ databases">
        <title>Comparative genomic insights into amoeba endosymbionts belonging to the families of Holosporaceae and Candidatus Midichloriaceae within Rickettsiales.</title>
        <authorList>
            <person name="Wang Z."/>
            <person name="Wu M."/>
        </authorList>
    </citation>
    <scope>NUCLEOTIDE SEQUENCE [LARGE SCALE GENOMIC DNA]</scope>
    <source>
        <strain evidence="8">PRA3</strain>
    </source>
</reference>
<dbReference type="GO" id="GO:0016020">
    <property type="term" value="C:membrane"/>
    <property type="evidence" value="ECO:0007669"/>
    <property type="project" value="TreeGrafter"/>
</dbReference>
<dbReference type="OrthoDB" id="9816306at2"/>
<proteinExistence type="inferred from homology"/>
<protein>
    <recommendedName>
        <fullName evidence="7">Peptidase S8/S53 domain-containing protein</fullName>
    </recommendedName>
</protein>
<dbReference type="PROSITE" id="PS00137">
    <property type="entry name" value="SUBTILASE_HIS"/>
    <property type="match status" value="1"/>
</dbReference>
<evidence type="ECO:0000256" key="3">
    <source>
        <dbReference type="ARBA" id="ARBA00022825"/>
    </source>
</evidence>
<keyword evidence="2 4" id="KW-0378">Hydrolase</keyword>
<comment type="similarity">
    <text evidence="4">Belongs to the peptidase S8 family.</text>
</comment>
<accession>A0A077AY84</accession>
<dbReference type="Gene3D" id="3.40.50.200">
    <property type="entry name" value="Peptidase S8/S53 domain"/>
    <property type="match status" value="1"/>
</dbReference>
<dbReference type="SUPFAM" id="SSF52743">
    <property type="entry name" value="Subtilisin-like"/>
    <property type="match status" value="1"/>
</dbReference>
<feature type="active site" description="Charge relay system" evidence="4">
    <location>
        <position position="260"/>
    </location>
</feature>
<dbReference type="InterPro" id="IPR022398">
    <property type="entry name" value="Peptidase_S8_His-AS"/>
</dbReference>
<evidence type="ECO:0000256" key="5">
    <source>
        <dbReference type="SAM" id="MobiDB-lite"/>
    </source>
</evidence>
<dbReference type="HOGENOM" id="CLU_401545_0_0_5"/>
<feature type="region of interest" description="Disordered" evidence="5">
    <location>
        <begin position="359"/>
        <end position="382"/>
    </location>
</feature>
<feature type="compositionally biased region" description="Basic and acidic residues" evidence="5">
    <location>
        <begin position="363"/>
        <end position="382"/>
    </location>
</feature>
<dbReference type="GO" id="GO:0016485">
    <property type="term" value="P:protein processing"/>
    <property type="evidence" value="ECO:0007669"/>
    <property type="project" value="TreeGrafter"/>
</dbReference>
<dbReference type="GO" id="GO:0004252">
    <property type="term" value="F:serine-type endopeptidase activity"/>
    <property type="evidence" value="ECO:0007669"/>
    <property type="project" value="UniProtKB-UniRule"/>
</dbReference>
<feature type="domain" description="Peptidase S8/S53" evidence="7">
    <location>
        <begin position="254"/>
        <end position="638"/>
    </location>
</feature>
<dbReference type="Proteomes" id="UP000028926">
    <property type="component" value="Chromosome"/>
</dbReference>
<keyword evidence="3 4" id="KW-0720">Serine protease</keyword>
<evidence type="ECO:0000256" key="4">
    <source>
        <dbReference type="PROSITE-ProRule" id="PRU01240"/>
    </source>
</evidence>
<dbReference type="PRINTS" id="PR00723">
    <property type="entry name" value="SUBTILISIN"/>
</dbReference>
<evidence type="ECO:0000256" key="2">
    <source>
        <dbReference type="ARBA" id="ARBA00022801"/>
    </source>
</evidence>
<dbReference type="PANTHER" id="PTHR42884">
    <property type="entry name" value="PROPROTEIN CONVERTASE SUBTILISIN/KEXIN-RELATED"/>
    <property type="match status" value="1"/>
</dbReference>
<evidence type="ECO:0000256" key="6">
    <source>
        <dbReference type="SAM" id="SignalP"/>
    </source>
</evidence>
<dbReference type="eggNOG" id="COG1404">
    <property type="taxonomic scope" value="Bacteria"/>
</dbReference>
<dbReference type="Pfam" id="PF00082">
    <property type="entry name" value="Peptidase_S8"/>
    <property type="match status" value="1"/>
</dbReference>
<dbReference type="EMBL" id="CP008941">
    <property type="protein sequence ID" value="AIK95705.1"/>
    <property type="molecule type" value="Genomic_DNA"/>
</dbReference>
<evidence type="ECO:0000259" key="7">
    <source>
        <dbReference type="Pfam" id="PF00082"/>
    </source>
</evidence>
<dbReference type="InterPro" id="IPR015500">
    <property type="entry name" value="Peptidase_S8_subtilisin-rel"/>
</dbReference>
<keyword evidence="9" id="KW-1185">Reference proteome</keyword>
<evidence type="ECO:0000313" key="8">
    <source>
        <dbReference type="EMBL" id="AIK95705.1"/>
    </source>
</evidence>
<dbReference type="InterPro" id="IPR036852">
    <property type="entry name" value="Peptidase_S8/S53_dom_sf"/>
</dbReference>
<dbReference type="AlphaFoldDB" id="A0A077AY84"/>
<feature type="active site" description="Charge relay system" evidence="4">
    <location>
        <position position="584"/>
    </location>
</feature>
<dbReference type="PANTHER" id="PTHR42884:SF14">
    <property type="entry name" value="NEUROENDOCRINE CONVERTASE 1"/>
    <property type="match status" value="1"/>
</dbReference>
<dbReference type="KEGG" id="paca:ID47_01560"/>
<dbReference type="RefSeq" id="WP_051908393.1">
    <property type="nucleotide sequence ID" value="NZ_CP008941.1"/>
</dbReference>
<sequence length="685" mass="75128">MMIKQLYFLFFGLFLGVQGSTNASSFETCELNYGPNTKITLIKSQNLIGVKLANAEADTCDNLHSILGDEADKFISIYQNLGGFQILKLKTPTDLNIKLDQIRSFQGVEKGTHVYHTQPQDQTPVVPKGDLYVKFKKNISSDERDEILKQHALDLLETRGKNKFIVSITPSALNPVKTAKLLQTLESVEIAEPNLATPLALLGFDRPKDPYLHYQWALYNDGGFPWVKNADARVIAAWKAMDSLGKESFGSPFITVAVIDTGFDIGYPYDRVISFQELDHLLNRQHLIRWEDFINPPEVHLPSWSHPPADLPDIIRRGHPDLGRWKETLLLPPIQILPRVQVGGQPYIRHENSKITAPWDFVRNNDDPRPDRKDPNLKSTDNETRMRAITYLKHGTNCAGIAVGEVGGGKIVGAAPNAKLMPVRALQLGLGAGDDDIEQWFNYVTENGADVVSCSWGSEAKNKPLSYRQVWAIQKCAKFGRDINGDKKGCVIVFAAGNKNENINDTESPHVKINTYATHPDVIAVAASSPLDQRWLFTVGHGSNFGKEISICAPGEDIFTSSVRGEWEKTEAAKDYISDFGGTSASTALVSGIAALVLSVNPNLKSGEVKGILETTARKIGDLSTYDSNGHSPFYGYGCVNAYAAVNKAAGVDLGSGEDVGAPQPGDIPPEEPEPPRDPSGGIWP</sequence>
<keyword evidence="6" id="KW-0732">Signal</keyword>
<feature type="region of interest" description="Disordered" evidence="5">
    <location>
        <begin position="655"/>
        <end position="685"/>
    </location>
</feature>
<feature type="signal peptide" evidence="6">
    <location>
        <begin position="1"/>
        <end position="23"/>
    </location>
</feature>
<dbReference type="PROSITE" id="PS51892">
    <property type="entry name" value="SUBTILASE"/>
    <property type="match status" value="1"/>
</dbReference>
<organism evidence="8 9">
    <name type="scientific">Candidatus Odyssella acanthamoebae</name>
    <dbReference type="NCBI Taxonomy" id="91604"/>
    <lineage>
        <taxon>Bacteria</taxon>
        <taxon>Pseudomonadati</taxon>
        <taxon>Pseudomonadota</taxon>
        <taxon>Alphaproteobacteria</taxon>
        <taxon>Holosporales</taxon>
        <taxon>Candidatus Paracaedibacteraceae</taxon>
        <taxon>Candidatus Odyssella</taxon>
    </lineage>
</organism>
<evidence type="ECO:0000313" key="9">
    <source>
        <dbReference type="Proteomes" id="UP000028926"/>
    </source>
</evidence>
<feature type="active site" description="Charge relay system" evidence="4">
    <location>
        <position position="394"/>
    </location>
</feature>
<name>A0A077AY84_9PROT</name>
<dbReference type="InterPro" id="IPR000209">
    <property type="entry name" value="Peptidase_S8/S53_dom"/>
</dbReference>